<sequence>MPCPTSKLLNTEHYSSLTNDDDYSFGCFSDLDDDGSPLDGFNPMMYRSDCERLPEGAPINHMHLLDLSNFDEETDISNLRIADGIATMLYNWNPEALEAFLDPKNKSFELCSRKIISAFIDFVILRKGNAVKARLVVKVGDIYEWDSHVHCEVDYLGAWTHTFGTIYGQSQSLWGKLFGV</sequence>
<dbReference type="EMBL" id="KV748788">
    <property type="protein sequence ID" value="OCL13071.1"/>
    <property type="molecule type" value="Genomic_DNA"/>
</dbReference>
<organism evidence="1 2">
    <name type="scientific">Glonium stellatum</name>
    <dbReference type="NCBI Taxonomy" id="574774"/>
    <lineage>
        <taxon>Eukaryota</taxon>
        <taxon>Fungi</taxon>
        <taxon>Dikarya</taxon>
        <taxon>Ascomycota</taxon>
        <taxon>Pezizomycotina</taxon>
        <taxon>Dothideomycetes</taxon>
        <taxon>Pleosporomycetidae</taxon>
        <taxon>Gloniales</taxon>
        <taxon>Gloniaceae</taxon>
        <taxon>Glonium</taxon>
    </lineage>
</organism>
<gene>
    <name evidence="1" type="ORF">AOQ84DRAFT_372506</name>
</gene>
<proteinExistence type="predicted"/>
<dbReference type="AlphaFoldDB" id="A0A8E2F9T3"/>
<dbReference type="OrthoDB" id="5395789at2759"/>
<evidence type="ECO:0000313" key="2">
    <source>
        <dbReference type="Proteomes" id="UP000250140"/>
    </source>
</evidence>
<accession>A0A8E2F9T3</accession>
<name>A0A8E2F9T3_9PEZI</name>
<evidence type="ECO:0000313" key="1">
    <source>
        <dbReference type="EMBL" id="OCL13071.1"/>
    </source>
</evidence>
<dbReference type="Proteomes" id="UP000250140">
    <property type="component" value="Unassembled WGS sequence"/>
</dbReference>
<reference evidence="1 2" key="1">
    <citation type="journal article" date="2016" name="Nat. Commun.">
        <title>Ectomycorrhizal ecology is imprinted in the genome of the dominant symbiotic fungus Cenococcum geophilum.</title>
        <authorList>
            <consortium name="DOE Joint Genome Institute"/>
            <person name="Peter M."/>
            <person name="Kohler A."/>
            <person name="Ohm R.A."/>
            <person name="Kuo A."/>
            <person name="Krutzmann J."/>
            <person name="Morin E."/>
            <person name="Arend M."/>
            <person name="Barry K.W."/>
            <person name="Binder M."/>
            <person name="Choi C."/>
            <person name="Clum A."/>
            <person name="Copeland A."/>
            <person name="Grisel N."/>
            <person name="Haridas S."/>
            <person name="Kipfer T."/>
            <person name="LaButti K."/>
            <person name="Lindquist E."/>
            <person name="Lipzen A."/>
            <person name="Maire R."/>
            <person name="Meier B."/>
            <person name="Mihaltcheva S."/>
            <person name="Molinier V."/>
            <person name="Murat C."/>
            <person name="Poggeler S."/>
            <person name="Quandt C.A."/>
            <person name="Sperisen C."/>
            <person name="Tritt A."/>
            <person name="Tisserant E."/>
            <person name="Crous P.W."/>
            <person name="Henrissat B."/>
            <person name="Nehls U."/>
            <person name="Egli S."/>
            <person name="Spatafora J.W."/>
            <person name="Grigoriev I.V."/>
            <person name="Martin F.M."/>
        </authorList>
    </citation>
    <scope>NUCLEOTIDE SEQUENCE [LARGE SCALE GENOMIC DNA]</scope>
    <source>
        <strain evidence="1 2">CBS 207.34</strain>
    </source>
</reference>
<protein>
    <submittedName>
        <fullName evidence="1">Uncharacterized protein</fullName>
    </submittedName>
</protein>
<keyword evidence="2" id="KW-1185">Reference proteome</keyword>